<evidence type="ECO:0000256" key="2">
    <source>
        <dbReference type="ARBA" id="ARBA00022475"/>
    </source>
</evidence>
<dbReference type="InterPro" id="IPR050250">
    <property type="entry name" value="Macrolide_Exporter_MacB"/>
</dbReference>
<comment type="caution">
    <text evidence="10">The sequence shown here is derived from an EMBL/GenBank/DDBJ whole genome shotgun (WGS) entry which is preliminary data.</text>
</comment>
<proteinExistence type="inferred from homology"/>
<feature type="transmembrane region" description="Helical" evidence="7">
    <location>
        <begin position="469"/>
        <end position="489"/>
    </location>
</feature>
<evidence type="ECO:0000256" key="6">
    <source>
        <dbReference type="ARBA" id="ARBA00038076"/>
    </source>
</evidence>
<feature type="domain" description="MacB-like periplasmic core" evidence="9">
    <location>
        <begin position="19"/>
        <end position="156"/>
    </location>
</feature>
<dbReference type="InterPro" id="IPR003838">
    <property type="entry name" value="ABC3_permease_C"/>
</dbReference>
<reference evidence="11" key="1">
    <citation type="journal article" date="2019" name="Int. J. Syst. Evol. Microbiol.">
        <title>The Global Catalogue of Microorganisms (GCM) 10K type strain sequencing project: providing services to taxonomists for standard genome sequencing and annotation.</title>
        <authorList>
            <consortium name="The Broad Institute Genomics Platform"/>
            <consortium name="The Broad Institute Genome Sequencing Center for Infectious Disease"/>
            <person name="Wu L."/>
            <person name="Ma J."/>
        </authorList>
    </citation>
    <scope>NUCLEOTIDE SEQUENCE [LARGE SCALE GENOMIC DNA]</scope>
    <source>
        <strain evidence="11">GH52</strain>
    </source>
</reference>
<evidence type="ECO:0000259" key="8">
    <source>
        <dbReference type="Pfam" id="PF02687"/>
    </source>
</evidence>
<evidence type="ECO:0000256" key="1">
    <source>
        <dbReference type="ARBA" id="ARBA00004651"/>
    </source>
</evidence>
<evidence type="ECO:0000313" key="11">
    <source>
        <dbReference type="Proteomes" id="UP001597362"/>
    </source>
</evidence>
<organism evidence="10 11">
    <name type="scientific">Paenibacillus yanchengensis</name>
    <dbReference type="NCBI Taxonomy" id="2035833"/>
    <lineage>
        <taxon>Bacteria</taxon>
        <taxon>Bacillati</taxon>
        <taxon>Bacillota</taxon>
        <taxon>Bacilli</taxon>
        <taxon>Bacillales</taxon>
        <taxon>Paenibacillaceae</taxon>
        <taxon>Paenibacillus</taxon>
    </lineage>
</organism>
<feature type="transmembrane region" description="Helical" evidence="7">
    <location>
        <begin position="840"/>
        <end position="864"/>
    </location>
</feature>
<evidence type="ECO:0000256" key="5">
    <source>
        <dbReference type="ARBA" id="ARBA00023136"/>
    </source>
</evidence>
<dbReference type="Pfam" id="PF02687">
    <property type="entry name" value="FtsX"/>
    <property type="match status" value="2"/>
</dbReference>
<keyword evidence="5 7" id="KW-0472">Membrane</keyword>
<comment type="subcellular location">
    <subcellularLocation>
        <location evidence="1">Cell membrane</location>
        <topology evidence="1">Multi-pass membrane protein</topology>
    </subcellularLocation>
</comment>
<dbReference type="PANTHER" id="PTHR30572">
    <property type="entry name" value="MEMBRANE COMPONENT OF TRANSPORTER-RELATED"/>
    <property type="match status" value="1"/>
</dbReference>
<dbReference type="PANTHER" id="PTHR30572:SF4">
    <property type="entry name" value="ABC TRANSPORTER PERMEASE YTRF"/>
    <property type="match status" value="1"/>
</dbReference>
<sequence length="882" mass="99550">MNIVNKLTLRSMKANKRRTIVTIIGVIISVAMVMAVATISVSFQDLMKKREIQDNGYWHIAYNAITEKQLKDIRAEKQVDKVVVKQELGYAQPENNQDKQRPYLQFEFFNKTGFDHFPLEIVNGRLPENPQEVVVTEDLIKMAGLDYSLGEKVNFDIGKRMGTKRDGSKEVLGKHVFYGQTDTDGEVEYSESLQVNRQLEVTIVGVVKLPNWITAWSSYPVIGLLDEVIVEAESDNGEQISALVTTHKINGSIYSYGSNQMESLGLAEQQLSFNNSLLRYDGITQDDNFRTVLYSLAAIIIAIIMVGSISLIFNAFAISVSERSRYLGMLSSIGATKVQKRNSVFFEAALIGVISIPLGLIFGWLGIWVTFQIMNDTLQQALDFNIPLEVLLSPAALLVATVVSMVTIALSAYIPARRASRVTAIEAIRQTPDIKLTGKKVRTTRIVRRLFGMEADIALKNLKRNKRKYQVTVFSLVISIVLFLSVTYFTDVMKKSLLLTQDGENYDIVIYNMPEEEQATILQKIAALDTVEAYSAKKGMGGYAYITEAQFAEATIHPSMSRSEQLTTSLDENGRYPLSLNISILDKESMEAYAAQIGVDSKQLFDVTKPAVIVQDTIRYKDEDLKKYVEKKVMEAKVGDRLVLMQGKRGENHEFIPTEEYEVGIAATTDEIPLGGERSYPQNMNIVVSEEVALQFPFISEQVADKSFSVYLTSKKPMQTEQEILEIDESLYMRNWYTMRQRDVQMITLMSVFTYGFIVLISAVAIANIFNTISTTIALRKREFAMLKSIGMTPRGFNKMMQYESYFYGLKALLYGIPISILCMYGIYRASDSMFDFAFRLHWLSLTITIVAVFTIVIATMFYATSKLKRENIIDALKQENI</sequence>
<dbReference type="EMBL" id="JBHUHO010000015">
    <property type="protein sequence ID" value="MFD2115304.1"/>
    <property type="molecule type" value="Genomic_DNA"/>
</dbReference>
<gene>
    <name evidence="10" type="ORF">ACFSJH_06100</name>
</gene>
<accession>A0ABW4YIH3</accession>
<feature type="domain" description="ABC3 transporter permease C-terminal" evidence="8">
    <location>
        <begin position="757"/>
        <end position="873"/>
    </location>
</feature>
<dbReference type="Proteomes" id="UP001597362">
    <property type="component" value="Unassembled WGS sequence"/>
</dbReference>
<name>A0ABW4YIH3_9BACL</name>
<dbReference type="Pfam" id="PF12704">
    <property type="entry name" value="MacB_PCD"/>
    <property type="match status" value="1"/>
</dbReference>
<feature type="domain" description="ABC3 transporter permease C-terminal" evidence="8">
    <location>
        <begin position="299"/>
        <end position="422"/>
    </location>
</feature>
<evidence type="ECO:0000313" key="10">
    <source>
        <dbReference type="EMBL" id="MFD2115304.1"/>
    </source>
</evidence>
<feature type="transmembrane region" description="Helical" evidence="7">
    <location>
        <begin position="391"/>
        <end position="414"/>
    </location>
</feature>
<evidence type="ECO:0000259" key="9">
    <source>
        <dbReference type="Pfam" id="PF12704"/>
    </source>
</evidence>
<keyword evidence="11" id="KW-1185">Reference proteome</keyword>
<feature type="transmembrane region" description="Helical" evidence="7">
    <location>
        <begin position="752"/>
        <end position="779"/>
    </location>
</feature>
<evidence type="ECO:0000256" key="7">
    <source>
        <dbReference type="SAM" id="Phobius"/>
    </source>
</evidence>
<protein>
    <submittedName>
        <fullName evidence="10">FtsX-like permease family protein</fullName>
    </submittedName>
</protein>
<feature type="transmembrane region" description="Helical" evidence="7">
    <location>
        <begin position="20"/>
        <end position="43"/>
    </location>
</feature>
<dbReference type="InterPro" id="IPR025857">
    <property type="entry name" value="MacB_PCD"/>
</dbReference>
<feature type="transmembrane region" description="Helical" evidence="7">
    <location>
        <begin position="292"/>
        <end position="317"/>
    </location>
</feature>
<keyword evidence="2" id="KW-1003">Cell membrane</keyword>
<dbReference type="RefSeq" id="WP_377770333.1">
    <property type="nucleotide sequence ID" value="NZ_JBHUHO010000015.1"/>
</dbReference>
<comment type="similarity">
    <text evidence="6">Belongs to the ABC-4 integral membrane protein family.</text>
</comment>
<evidence type="ECO:0000256" key="3">
    <source>
        <dbReference type="ARBA" id="ARBA00022692"/>
    </source>
</evidence>
<evidence type="ECO:0000256" key="4">
    <source>
        <dbReference type="ARBA" id="ARBA00022989"/>
    </source>
</evidence>
<feature type="transmembrane region" description="Helical" evidence="7">
    <location>
        <begin position="344"/>
        <end position="371"/>
    </location>
</feature>
<feature type="transmembrane region" description="Helical" evidence="7">
    <location>
        <begin position="805"/>
        <end position="828"/>
    </location>
</feature>
<keyword evidence="4 7" id="KW-1133">Transmembrane helix</keyword>
<keyword evidence="3 7" id="KW-0812">Transmembrane</keyword>